<feature type="transmembrane region" description="Helical" evidence="4">
    <location>
        <begin position="128"/>
        <end position="152"/>
    </location>
</feature>
<name>A0A4R3K3U2_9FIRM</name>
<dbReference type="GO" id="GO:0000155">
    <property type="term" value="F:phosphorelay sensor kinase activity"/>
    <property type="evidence" value="ECO:0007669"/>
    <property type="project" value="TreeGrafter"/>
</dbReference>
<evidence type="ECO:0000313" key="7">
    <source>
        <dbReference type="Proteomes" id="UP000295188"/>
    </source>
</evidence>
<organism evidence="6 7">
    <name type="scientific">Pectinatus cerevisiiphilus</name>
    <dbReference type="NCBI Taxonomy" id="86956"/>
    <lineage>
        <taxon>Bacteria</taxon>
        <taxon>Bacillati</taxon>
        <taxon>Bacillota</taxon>
        <taxon>Negativicutes</taxon>
        <taxon>Selenomonadales</taxon>
        <taxon>Selenomonadaceae</taxon>
        <taxon>Pectinatus</taxon>
    </lineage>
</organism>
<keyword evidence="3" id="KW-0902">Two-component regulatory system</keyword>
<dbReference type="PANTHER" id="PTHR43547">
    <property type="entry name" value="TWO-COMPONENT HISTIDINE KINASE"/>
    <property type="match status" value="1"/>
</dbReference>
<evidence type="ECO:0000313" key="6">
    <source>
        <dbReference type="EMBL" id="TCS77373.1"/>
    </source>
</evidence>
<evidence type="ECO:0000256" key="3">
    <source>
        <dbReference type="ARBA" id="ARBA00023012"/>
    </source>
</evidence>
<evidence type="ECO:0000256" key="1">
    <source>
        <dbReference type="ARBA" id="ARBA00022553"/>
    </source>
</evidence>
<keyword evidence="1" id="KW-0597">Phosphoprotein</keyword>
<dbReference type="AlphaFoldDB" id="A0A4R3K3U2"/>
<comment type="caution">
    <text evidence="6">The sequence shown here is derived from an EMBL/GenBank/DDBJ whole genome shotgun (WGS) entry which is preliminary data.</text>
</comment>
<gene>
    <name evidence="6" type="ORF">EDC37_11638</name>
</gene>
<keyword evidence="2 6" id="KW-0808">Transferase</keyword>
<accession>A0A4R3K3U2</accession>
<protein>
    <submittedName>
        <fullName evidence="6">Histidine kinase</fullName>
    </submittedName>
</protein>
<evidence type="ECO:0000259" key="5">
    <source>
        <dbReference type="PROSITE" id="PS50109"/>
    </source>
</evidence>
<dbReference type="InterPro" id="IPR005467">
    <property type="entry name" value="His_kinase_dom"/>
</dbReference>
<keyword evidence="4" id="KW-1133">Transmembrane helix</keyword>
<keyword evidence="7" id="KW-1185">Reference proteome</keyword>
<feature type="domain" description="Histidine kinase" evidence="5">
    <location>
        <begin position="327"/>
        <end position="433"/>
    </location>
</feature>
<evidence type="ECO:0000256" key="4">
    <source>
        <dbReference type="SAM" id="Phobius"/>
    </source>
</evidence>
<keyword evidence="4" id="KW-0812">Transmembrane</keyword>
<dbReference type="SMART" id="SM00387">
    <property type="entry name" value="HATPase_c"/>
    <property type="match status" value="1"/>
</dbReference>
<dbReference type="EMBL" id="SMAA01000016">
    <property type="protein sequence ID" value="TCS77373.1"/>
    <property type="molecule type" value="Genomic_DNA"/>
</dbReference>
<dbReference type="InterPro" id="IPR003594">
    <property type="entry name" value="HATPase_dom"/>
</dbReference>
<feature type="transmembrane region" description="Helical" evidence="4">
    <location>
        <begin position="158"/>
        <end position="183"/>
    </location>
</feature>
<sequence length="437" mass="48998">MYPKNKRDIIIFLFMLICVSLAGELKIHPFDGAFAQFQVSLGSPVFLLFILSIHNASFTFIGVCMGIFVVIFRAAIDIYTGGINFGQAVWLHVATFFYYFVYAGFFSIPKFNHVCIYDKALQIAGWSILAEVAASVAELSATCIALSGLWQFPTPAMIVKITLIAILRCFFILSFFFLAQIYTMEVRMKQERREKESMLMLVTNVYNEVVQLSESQKNAEETTRECYKIYEELQAHAKNEPEKNLAQKVLNIAGTLHDIKKDNQRVYAGLMAITNNRDKKLDEFLPIKAIAELSVNLHKKYAKSLAKEIAFRVRLNGDIPPLHVYTLLSMVNNIMSNAVEAVNKTGTIRLFVSREEDMLRILITNTGSFIAANRLGLVFQPGYTTKFDSKGNASTGVGLSYVKNHVERLGGSITINSDGIDSVECTLQIPLKKLAKG</sequence>
<proteinExistence type="predicted"/>
<dbReference type="OrthoDB" id="1674512at2"/>
<dbReference type="Proteomes" id="UP000295188">
    <property type="component" value="Unassembled WGS sequence"/>
</dbReference>
<dbReference type="Gene3D" id="3.30.565.10">
    <property type="entry name" value="Histidine kinase-like ATPase, C-terminal domain"/>
    <property type="match status" value="1"/>
</dbReference>
<dbReference type="RefSeq" id="WP_132550933.1">
    <property type="nucleotide sequence ID" value="NZ_SMAA01000016.1"/>
</dbReference>
<dbReference type="SUPFAM" id="SSF55874">
    <property type="entry name" value="ATPase domain of HSP90 chaperone/DNA topoisomerase II/histidine kinase"/>
    <property type="match status" value="1"/>
</dbReference>
<dbReference type="Pfam" id="PF02518">
    <property type="entry name" value="HATPase_c"/>
    <property type="match status" value="1"/>
</dbReference>
<feature type="transmembrane region" description="Helical" evidence="4">
    <location>
        <begin position="58"/>
        <end position="76"/>
    </location>
</feature>
<keyword evidence="4" id="KW-0472">Membrane</keyword>
<keyword evidence="2 6" id="KW-0418">Kinase</keyword>
<reference evidence="6 7" key="1">
    <citation type="submission" date="2019-03" db="EMBL/GenBank/DDBJ databases">
        <title>Genomic Encyclopedia of Type Strains, Phase IV (KMG-IV): sequencing the most valuable type-strain genomes for metagenomic binning, comparative biology and taxonomic classification.</title>
        <authorList>
            <person name="Goeker M."/>
        </authorList>
    </citation>
    <scope>NUCLEOTIDE SEQUENCE [LARGE SCALE GENOMIC DNA]</scope>
    <source>
        <strain evidence="6 7">DSM 20467</strain>
    </source>
</reference>
<dbReference type="PANTHER" id="PTHR43547:SF10">
    <property type="entry name" value="SENSOR HISTIDINE KINASE DCUS"/>
    <property type="match status" value="1"/>
</dbReference>
<dbReference type="InterPro" id="IPR036890">
    <property type="entry name" value="HATPase_C_sf"/>
</dbReference>
<feature type="transmembrane region" description="Helical" evidence="4">
    <location>
        <begin position="88"/>
        <end position="108"/>
    </location>
</feature>
<evidence type="ECO:0000256" key="2">
    <source>
        <dbReference type="ARBA" id="ARBA00022777"/>
    </source>
</evidence>
<dbReference type="PROSITE" id="PS50109">
    <property type="entry name" value="HIS_KIN"/>
    <property type="match status" value="1"/>
</dbReference>